<feature type="compositionally biased region" description="Basic and acidic residues" evidence="1">
    <location>
        <begin position="111"/>
        <end position="125"/>
    </location>
</feature>
<reference evidence="2 3" key="1">
    <citation type="submission" date="2020-06" db="EMBL/GenBank/DDBJ databases">
        <authorList>
            <person name="Li R."/>
            <person name="Bekaert M."/>
        </authorList>
    </citation>
    <scope>NUCLEOTIDE SEQUENCE [LARGE SCALE GENOMIC DNA]</scope>
    <source>
        <strain evidence="3">wild</strain>
    </source>
</reference>
<evidence type="ECO:0000313" key="3">
    <source>
        <dbReference type="Proteomes" id="UP000507470"/>
    </source>
</evidence>
<dbReference type="AlphaFoldDB" id="A0A6J8CAB9"/>
<organism evidence="2 3">
    <name type="scientific">Mytilus coruscus</name>
    <name type="common">Sea mussel</name>
    <dbReference type="NCBI Taxonomy" id="42192"/>
    <lineage>
        <taxon>Eukaryota</taxon>
        <taxon>Metazoa</taxon>
        <taxon>Spiralia</taxon>
        <taxon>Lophotrochozoa</taxon>
        <taxon>Mollusca</taxon>
        <taxon>Bivalvia</taxon>
        <taxon>Autobranchia</taxon>
        <taxon>Pteriomorphia</taxon>
        <taxon>Mytilida</taxon>
        <taxon>Mytiloidea</taxon>
        <taxon>Mytilidae</taxon>
        <taxon>Mytilinae</taxon>
        <taxon>Mytilus</taxon>
    </lineage>
</organism>
<evidence type="ECO:0000313" key="2">
    <source>
        <dbReference type="EMBL" id="CAC5393333.1"/>
    </source>
</evidence>
<sequence length="452" mass="52139">MKDDKFSRKWVKVKGSKLKIAHLVNITFAVETVHKIMYTKKLKVIPDYFLMYEKLCCDYWRNKCADFEVKLLERTTDPKQGTEVVVSLTIPDITEESNEITIEDELERPKHLENIHDSKTDRKPEIDEESSQLKIKDEVEPAENNLVCHDDPIGIVRELNGKLPFGKNILQMTVNLSCKMRVHGSSSTIHFKGKEGSQIIECVIICKLIVFVDVYKEKLIIHIENGSYKQYIKLSGEPWGMTIINDTEVSVSYNTSSIEIISINTGRVQNEIRTRNNNNVISYQNGRLFIHLFNSRIVDEINREGDKIRSFSWPLSPGLLSRECLASNKDRLFLTSAFVLYCCHLYGSVIWQFNDHMMRVPIGVTTDGLGSHILVFEIKFNNYPSDLLNIGKKIFTPNFPVLAKTEDDMFRNNYSEGVFILNVTKPGHINIYQLHQQLYATRMTKTAHHIQM</sequence>
<evidence type="ECO:0000256" key="1">
    <source>
        <dbReference type="SAM" id="MobiDB-lite"/>
    </source>
</evidence>
<dbReference type="EMBL" id="CACVKT020005131">
    <property type="protein sequence ID" value="CAC5393333.1"/>
    <property type="molecule type" value="Genomic_DNA"/>
</dbReference>
<dbReference type="SUPFAM" id="SSF50969">
    <property type="entry name" value="YVTN repeat-like/Quinoprotein amine dehydrogenase"/>
    <property type="match status" value="1"/>
</dbReference>
<accession>A0A6J8CAB9</accession>
<dbReference type="InterPro" id="IPR011044">
    <property type="entry name" value="Quino_amine_DH_bsu"/>
</dbReference>
<dbReference type="Proteomes" id="UP000507470">
    <property type="component" value="Unassembled WGS sequence"/>
</dbReference>
<proteinExistence type="predicted"/>
<keyword evidence="3" id="KW-1185">Reference proteome</keyword>
<name>A0A6J8CAB9_MYTCO</name>
<protein>
    <submittedName>
        <fullName evidence="2">Uncharacterized protein</fullName>
    </submittedName>
</protein>
<gene>
    <name evidence="2" type="ORF">MCOR_28203</name>
</gene>
<feature type="region of interest" description="Disordered" evidence="1">
    <location>
        <begin position="111"/>
        <end position="132"/>
    </location>
</feature>